<comment type="caution">
    <text evidence="7">The sequence shown here is derived from an EMBL/GenBank/DDBJ whole genome shotgun (WGS) entry which is preliminary data.</text>
</comment>
<dbReference type="Pfam" id="PF03865">
    <property type="entry name" value="ShlB"/>
    <property type="match status" value="1"/>
</dbReference>
<evidence type="ECO:0000256" key="2">
    <source>
        <dbReference type="ARBA" id="ARBA00022692"/>
    </source>
</evidence>
<keyword evidence="4" id="KW-0732">Signal</keyword>
<dbReference type="EMBL" id="QURL01000001">
    <property type="protein sequence ID" value="RFC65995.1"/>
    <property type="molecule type" value="Genomic_DNA"/>
</dbReference>
<dbReference type="Gene3D" id="3.10.20.310">
    <property type="entry name" value="membrane protein fhac"/>
    <property type="match status" value="1"/>
</dbReference>
<keyword evidence="8" id="KW-1185">Reference proteome</keyword>
<dbReference type="Pfam" id="PF08479">
    <property type="entry name" value="POTRA_2"/>
    <property type="match status" value="1"/>
</dbReference>
<protein>
    <submittedName>
        <fullName evidence="7">ShlB/FhaC/HecB family hemolysin secretion/activation protein</fullName>
    </submittedName>
</protein>
<keyword evidence="3" id="KW-0998">Cell outer membrane</keyword>
<evidence type="ECO:0000256" key="1">
    <source>
        <dbReference type="ARBA" id="ARBA00022452"/>
    </source>
</evidence>
<evidence type="ECO:0000256" key="4">
    <source>
        <dbReference type="SAM" id="SignalP"/>
    </source>
</evidence>
<feature type="chain" id="PRO_5016729807" evidence="4">
    <location>
        <begin position="28"/>
        <end position="549"/>
    </location>
</feature>
<keyword evidence="2" id="KW-0812">Transmembrane</keyword>
<keyword evidence="1" id="KW-1134">Transmembrane beta strand</keyword>
<evidence type="ECO:0000256" key="3">
    <source>
        <dbReference type="ARBA" id="ARBA00023237"/>
    </source>
</evidence>
<dbReference type="InterPro" id="IPR005565">
    <property type="entry name" value="Hemolysn_activator_HlyB_C"/>
</dbReference>
<dbReference type="InterPro" id="IPR013686">
    <property type="entry name" value="Polypept-transport_assoc_ShlB"/>
</dbReference>
<dbReference type="PANTHER" id="PTHR34597">
    <property type="entry name" value="SLR1661 PROTEIN"/>
    <property type="match status" value="1"/>
</dbReference>
<dbReference type="Gene3D" id="2.40.160.50">
    <property type="entry name" value="membrane protein fhac: a member of the omp85/tpsb transporter family"/>
    <property type="match status" value="1"/>
</dbReference>
<feature type="domain" description="Polypeptide-transport-associated ShlB-type" evidence="6">
    <location>
        <begin position="82"/>
        <end position="157"/>
    </location>
</feature>
<organism evidence="7 8">
    <name type="scientific">Fulvimarina endophytica</name>
    <dbReference type="NCBI Taxonomy" id="2293836"/>
    <lineage>
        <taxon>Bacteria</taxon>
        <taxon>Pseudomonadati</taxon>
        <taxon>Pseudomonadota</taxon>
        <taxon>Alphaproteobacteria</taxon>
        <taxon>Hyphomicrobiales</taxon>
        <taxon>Aurantimonadaceae</taxon>
        <taxon>Fulvimarina</taxon>
    </lineage>
</organism>
<dbReference type="Proteomes" id="UP000264310">
    <property type="component" value="Unassembled WGS sequence"/>
</dbReference>
<evidence type="ECO:0000259" key="5">
    <source>
        <dbReference type="Pfam" id="PF03865"/>
    </source>
</evidence>
<reference evidence="7 8" key="1">
    <citation type="submission" date="2018-08" db="EMBL/GenBank/DDBJ databases">
        <title>Fulvimarina sp. 85, whole genome shotgun sequence.</title>
        <authorList>
            <person name="Tuo L."/>
        </authorList>
    </citation>
    <scope>NUCLEOTIDE SEQUENCE [LARGE SCALE GENOMIC DNA]</scope>
    <source>
        <strain evidence="7 8">85</strain>
    </source>
</reference>
<evidence type="ECO:0000313" key="7">
    <source>
        <dbReference type="EMBL" id="RFC65995.1"/>
    </source>
</evidence>
<proteinExistence type="predicted"/>
<dbReference type="GO" id="GO:0046819">
    <property type="term" value="P:protein secretion by the type V secretion system"/>
    <property type="evidence" value="ECO:0007669"/>
    <property type="project" value="TreeGrafter"/>
</dbReference>
<dbReference type="PANTHER" id="PTHR34597:SF1">
    <property type="entry name" value="HEME_HEMOPEXIN TRANSPORTER PROTEIN HUXB"/>
    <property type="match status" value="1"/>
</dbReference>
<evidence type="ECO:0000313" key="8">
    <source>
        <dbReference type="Proteomes" id="UP000264310"/>
    </source>
</evidence>
<accession>A0A371X9U0</accession>
<dbReference type="GO" id="GO:0098046">
    <property type="term" value="C:type V protein secretion system complex"/>
    <property type="evidence" value="ECO:0007669"/>
    <property type="project" value="TreeGrafter"/>
</dbReference>
<dbReference type="AlphaFoldDB" id="A0A371X9U0"/>
<dbReference type="GO" id="GO:0008320">
    <property type="term" value="F:protein transmembrane transporter activity"/>
    <property type="evidence" value="ECO:0007669"/>
    <property type="project" value="TreeGrafter"/>
</dbReference>
<keyword evidence="1" id="KW-0472">Membrane</keyword>
<evidence type="ECO:0000259" key="6">
    <source>
        <dbReference type="Pfam" id="PF08479"/>
    </source>
</evidence>
<sequence length="549" mass="58103">MVHGGMRRLALGLTTGTALALSGAAMAQQVPARIDPGAIQQQTLETQGQASAPLSVPGSETDGLVRPEVPPPLVFPAGGPTFRLKAVEFGSSSLLPQADLDAIAARYVGRDVDLSQVQSIANEVNALYADRGYVTASAILPAQDLSSGRLQVQLVEGRTGNVSYEGRRTLRESYLAGVVRLPPDSVVDAPALTRQVDRFNRTNAAQIQASLAPGAGFGLTDINLAVIEPPRNTLQVFADNLGVETVGEYEGGLLYQNYGLLGLDDRLTAYGLYAEGNLFGNASYNLAVTPWGTRVGVSYSRSAIRIVDGPFVDLDVDGESEVVSANLSHPLYSAGPYLLLGNLATSYSQSQTNQSGVRITDDETVKGTAGFSASYLGQIFSLTLSPTLSLARADINITGEELEYELFQISGSGSVRLDEETLLVARGTGQYASARLLPGSDLFQIGGPASVRGYPSSAASGDSGYFYNLELHRSLGRFVEGLEGFVFIDNGTVFSEFPASLSLTSFGAGLNYSWNDRLRAEVSLGIPIEDAVADQSDLSIYARLVATVF</sequence>
<gene>
    <name evidence="7" type="ORF">DYI37_00480</name>
</gene>
<feature type="domain" description="Haemolysin activator HlyB C-terminal" evidence="5">
    <location>
        <begin position="219"/>
        <end position="511"/>
    </location>
</feature>
<dbReference type="InterPro" id="IPR051544">
    <property type="entry name" value="TPS_OM_transporter"/>
</dbReference>
<name>A0A371X9U0_9HYPH</name>
<feature type="signal peptide" evidence="4">
    <location>
        <begin position="1"/>
        <end position="27"/>
    </location>
</feature>